<proteinExistence type="predicted"/>
<dbReference type="InterPro" id="IPR032451">
    <property type="entry name" value="SMARCC_C"/>
</dbReference>
<dbReference type="PANTHER" id="PTHR12802">
    <property type="entry name" value="SWI/SNF COMPLEX-RELATED"/>
    <property type="match status" value="1"/>
</dbReference>
<evidence type="ECO:0000259" key="9">
    <source>
        <dbReference type="PROSITE" id="PS51293"/>
    </source>
</evidence>
<dbReference type="GO" id="GO:0006338">
    <property type="term" value="P:chromatin remodeling"/>
    <property type="evidence" value="ECO:0007669"/>
    <property type="project" value="UniProtKB-ARBA"/>
</dbReference>
<dbReference type="Gene3D" id="1.10.10.10">
    <property type="entry name" value="Winged helix-like DNA-binding domain superfamily/Winged helix DNA-binding domain"/>
    <property type="match status" value="1"/>
</dbReference>
<dbReference type="PROSITE" id="PS50934">
    <property type="entry name" value="SWIRM"/>
    <property type="match status" value="1"/>
</dbReference>
<evidence type="ECO:0000256" key="2">
    <source>
        <dbReference type="ARBA" id="ARBA00023125"/>
    </source>
</evidence>
<gene>
    <name evidence="11" type="ORF">GNLVRS02_ARAD1D32604g</name>
</gene>
<dbReference type="InterPro" id="IPR017930">
    <property type="entry name" value="Myb_dom"/>
</dbReference>
<dbReference type="PROSITE" id="PS50090">
    <property type="entry name" value="MYB_LIKE"/>
    <property type="match status" value="1"/>
</dbReference>
<keyword evidence="5" id="KW-0175">Coiled coil</keyword>
<evidence type="ECO:0000313" key="11">
    <source>
        <dbReference type="EMBL" id="CDP38345.1"/>
    </source>
</evidence>
<feature type="domain" description="SANT" evidence="9">
    <location>
        <begin position="432"/>
        <end position="484"/>
    </location>
</feature>
<dbReference type="SMART" id="SM00717">
    <property type="entry name" value="SANT"/>
    <property type="match status" value="1"/>
</dbReference>
<feature type="compositionally biased region" description="Basic and acidic residues" evidence="6">
    <location>
        <begin position="547"/>
        <end position="582"/>
    </location>
</feature>
<feature type="domain" description="SWIRM" evidence="8">
    <location>
        <begin position="258"/>
        <end position="355"/>
    </location>
</feature>
<feature type="compositionally biased region" description="Basic and acidic residues" evidence="6">
    <location>
        <begin position="166"/>
        <end position="177"/>
    </location>
</feature>
<evidence type="ECO:0000259" key="7">
    <source>
        <dbReference type="PROSITE" id="PS50090"/>
    </source>
</evidence>
<feature type="compositionally biased region" description="Basic and acidic residues" evidence="6">
    <location>
        <begin position="136"/>
        <end position="148"/>
    </location>
</feature>
<feature type="region of interest" description="Disordered" evidence="6">
    <location>
        <begin position="547"/>
        <end position="584"/>
    </location>
</feature>
<keyword evidence="2" id="KW-0238">DNA-binding</keyword>
<dbReference type="PROSITE" id="PS51293">
    <property type="entry name" value="SANT"/>
    <property type="match status" value="1"/>
</dbReference>
<evidence type="ECO:0000256" key="6">
    <source>
        <dbReference type="SAM" id="MobiDB-lite"/>
    </source>
</evidence>
<reference evidence="11" key="2">
    <citation type="submission" date="2014-06" db="EMBL/GenBank/DDBJ databases">
        <title>The complete genome of Blastobotrys (Arxula) adeninivorans LS3 - a yeast of biotechnological interest.</title>
        <authorList>
            <person name="Kunze G."/>
            <person name="Gaillardin C."/>
            <person name="Czernicka M."/>
            <person name="Durrens P."/>
            <person name="Martin T."/>
            <person name="Boer E."/>
            <person name="Gabaldon T."/>
            <person name="Cruz J."/>
            <person name="Talla E."/>
            <person name="Marck C."/>
            <person name="Goffeau A."/>
            <person name="Barbe V."/>
            <person name="Baret P."/>
            <person name="Baronian K."/>
            <person name="Beier S."/>
            <person name="Bleykasten C."/>
            <person name="Bode R."/>
            <person name="Casaregola S."/>
            <person name="Despons L."/>
            <person name="Fairhead C."/>
            <person name="Giersberg M."/>
            <person name="Gierski P."/>
            <person name="Hahnel U."/>
            <person name="Hartmann A."/>
            <person name="Jankowska D."/>
            <person name="Jubin C."/>
            <person name="Jung P."/>
            <person name="Lafontaine I."/>
            <person name="Leh-Louis V."/>
            <person name="Lemaire M."/>
            <person name="Marcet-Houben M."/>
            <person name="Mascher M."/>
            <person name="Morel G."/>
            <person name="Richard G.-F."/>
            <person name="Riechen J."/>
            <person name="Sacerdot C."/>
            <person name="Sarkar A."/>
            <person name="Savel G."/>
            <person name="Schacherer J."/>
            <person name="Sherman D."/>
            <person name="Straub M.-L."/>
            <person name="Stein N."/>
            <person name="Thierry A."/>
            <person name="Trautwein-Schult A."/>
            <person name="Westhof E."/>
            <person name="Worch S."/>
            <person name="Dujon B."/>
            <person name="Souciet J.-L."/>
            <person name="Wincker P."/>
            <person name="Scholz U."/>
            <person name="Neuveglise N."/>
        </authorList>
    </citation>
    <scope>NUCLEOTIDE SEQUENCE</scope>
    <source>
        <strain evidence="11">LS3</strain>
    </source>
</reference>
<keyword evidence="3" id="KW-0804">Transcription</keyword>
<dbReference type="PhylomeDB" id="A0A060TB67"/>
<dbReference type="InterPro" id="IPR017884">
    <property type="entry name" value="SANT_dom"/>
</dbReference>
<dbReference type="FunFam" id="1.10.10.60:FF:000014">
    <property type="entry name" value="SWI/SNF complex subunit SMARCC2 isoform C"/>
    <property type="match status" value="1"/>
</dbReference>
<evidence type="ECO:0000256" key="4">
    <source>
        <dbReference type="ARBA" id="ARBA00023242"/>
    </source>
</evidence>
<evidence type="ECO:0000256" key="1">
    <source>
        <dbReference type="ARBA" id="ARBA00023015"/>
    </source>
</evidence>
<evidence type="ECO:0000259" key="8">
    <source>
        <dbReference type="PROSITE" id="PS50934"/>
    </source>
</evidence>
<dbReference type="GO" id="GO:0042393">
    <property type="term" value="F:histone binding"/>
    <property type="evidence" value="ECO:0007669"/>
    <property type="project" value="TreeGrafter"/>
</dbReference>
<feature type="domain" description="HTH myb-type" evidence="10">
    <location>
        <begin position="437"/>
        <end position="484"/>
    </location>
</feature>
<reference evidence="11" key="1">
    <citation type="submission" date="2014-02" db="EMBL/GenBank/DDBJ databases">
        <authorList>
            <person name="Genoscope - CEA"/>
        </authorList>
    </citation>
    <scope>NUCLEOTIDE SEQUENCE</scope>
    <source>
        <strain evidence="11">LS3</strain>
    </source>
</reference>
<dbReference type="Pfam" id="PF00249">
    <property type="entry name" value="Myb_DNA-binding"/>
    <property type="match status" value="1"/>
</dbReference>
<feature type="compositionally biased region" description="Acidic residues" evidence="6">
    <location>
        <begin position="68"/>
        <end position="78"/>
    </location>
</feature>
<dbReference type="Gene3D" id="1.10.10.60">
    <property type="entry name" value="Homeodomain-like"/>
    <property type="match status" value="1"/>
</dbReference>
<dbReference type="SUPFAM" id="SSF46689">
    <property type="entry name" value="Homeodomain-like"/>
    <property type="match status" value="2"/>
</dbReference>
<evidence type="ECO:0000259" key="10">
    <source>
        <dbReference type="PROSITE" id="PS51294"/>
    </source>
</evidence>
<feature type="compositionally biased region" description="Polar residues" evidence="6">
    <location>
        <begin position="410"/>
        <end position="426"/>
    </location>
</feature>
<dbReference type="AlphaFoldDB" id="A0A060TB67"/>
<dbReference type="Pfam" id="PF16495">
    <property type="entry name" value="SWIRM-assoc_1"/>
    <property type="match status" value="1"/>
</dbReference>
<dbReference type="GO" id="GO:0003677">
    <property type="term" value="F:DNA binding"/>
    <property type="evidence" value="ECO:0007669"/>
    <property type="project" value="UniProtKB-KW"/>
</dbReference>
<feature type="compositionally biased region" description="Basic and acidic residues" evidence="6">
    <location>
        <begin position="37"/>
        <end position="47"/>
    </location>
</feature>
<feature type="compositionally biased region" description="Low complexity" evidence="6">
    <location>
        <begin position="118"/>
        <end position="129"/>
    </location>
</feature>
<evidence type="ECO:0000256" key="3">
    <source>
        <dbReference type="ARBA" id="ARBA00023163"/>
    </source>
</evidence>
<sequence>MTDETHVPDVEMGQDPGNEPSDVMAGEDAGADATRQSGDEGSPREGDSSAGGNDQAGDQNKDQGNDNDANDNDGDMSDEGNGNKEGDDENDADIDWPKDNEQVPGDDAVGEFNEDPGSDSMLNSKSDSSVPSLRTSVEKDPVQGDKQSEQGQDEDQDQEKEEEKDDDAKDEEKKDSQDDQGEEQEQEQEQEDDNDKNQETEVKREQSAAQSPPVNGESKNAPGEETNGAGDGDGDVVMAEKHEPHEALPPHVQQTHEIVIPSYAMWFNMNKIHSIEERSLPEFFNSRNKSKTPQVYKRYRDFMVNVYRLNPSEYLTLTACRRNLSGDVCAIMRIHSFLEKWGLINYMVDPEQRPAGVAPPFTGHWRPTLDTPRGLFPFQFYKGLNDPAHLPKTEEGAKADAITGDASGASGEQDTNESSQPSQDQDTNVKRESDDGWTDQEVLKLLEGIEKTPNDWSAIAEYVGSNKTREQCIHRFLTLSIEDRYLENGATTGSKRKRNDLGPLKYDLSNIPLSQAENPVMSVVSFLAGLVDPEVVAAAAGRSVEEIRRRQTDKIKDAESKEGKEGAEEGEKESTDAVKQEPNEPNLQAVSEVALGAMAARSQVLSTNTERLMYSQFTKLVQLQLQKIDTKLSKFAKLERNLEIERRELEKDREDLFLSRLALHRKVRMVDGILSRAMDSAQAGDLQKSKAEVEEAARISREATTRLNVSGPSEPDVADDMKPLSQEIPQTYKFWSA</sequence>
<feature type="coiled-coil region" evidence="5">
    <location>
        <begin position="628"/>
        <end position="659"/>
    </location>
</feature>
<dbReference type="InterPro" id="IPR009057">
    <property type="entry name" value="Homeodomain-like_sf"/>
</dbReference>
<feature type="region of interest" description="Disordered" evidence="6">
    <location>
        <begin position="403"/>
        <end position="436"/>
    </location>
</feature>
<dbReference type="EMBL" id="HG937694">
    <property type="protein sequence ID" value="CDP38345.1"/>
    <property type="molecule type" value="Genomic_DNA"/>
</dbReference>
<dbReference type="Pfam" id="PF04433">
    <property type="entry name" value="SWIRM"/>
    <property type="match status" value="1"/>
</dbReference>
<dbReference type="PROSITE" id="PS51294">
    <property type="entry name" value="HTH_MYB"/>
    <property type="match status" value="1"/>
</dbReference>
<name>A0A060TB67_BLAAD</name>
<feature type="domain" description="Myb-like" evidence="7">
    <location>
        <begin position="437"/>
        <end position="480"/>
    </location>
</feature>
<dbReference type="FunFam" id="1.10.10.10:FF:000020">
    <property type="entry name" value="SWI/SNF complex subunit SMARCC2 isoform c"/>
    <property type="match status" value="1"/>
</dbReference>
<feature type="compositionally biased region" description="Acidic residues" evidence="6">
    <location>
        <begin position="151"/>
        <end position="165"/>
    </location>
</feature>
<protein>
    <submittedName>
        <fullName evidence="11">ARAD1D32604p</fullName>
    </submittedName>
</protein>
<dbReference type="CDD" id="cd00167">
    <property type="entry name" value="SANT"/>
    <property type="match status" value="1"/>
</dbReference>
<keyword evidence="1" id="KW-0805">Transcription regulation</keyword>
<dbReference type="GO" id="GO:0045893">
    <property type="term" value="P:positive regulation of DNA-templated transcription"/>
    <property type="evidence" value="ECO:0007669"/>
    <property type="project" value="TreeGrafter"/>
</dbReference>
<dbReference type="InterPro" id="IPR007526">
    <property type="entry name" value="SWIRM"/>
</dbReference>
<dbReference type="InterPro" id="IPR001005">
    <property type="entry name" value="SANT/Myb"/>
</dbReference>
<feature type="compositionally biased region" description="Acidic residues" evidence="6">
    <location>
        <begin position="178"/>
        <end position="194"/>
    </location>
</feature>
<feature type="compositionally biased region" description="Basic and acidic residues" evidence="6">
    <location>
        <begin position="195"/>
        <end position="206"/>
    </location>
</feature>
<keyword evidence="4" id="KW-0539">Nucleus</keyword>
<accession>A0A060TB67</accession>
<dbReference type="PANTHER" id="PTHR12802:SF41">
    <property type="entry name" value="BRAHMA ASSOCIATED PROTEIN 155 KDA"/>
    <property type="match status" value="1"/>
</dbReference>
<feature type="compositionally biased region" description="Acidic residues" evidence="6">
    <location>
        <begin position="108"/>
        <end position="117"/>
    </location>
</feature>
<dbReference type="InterPro" id="IPR036388">
    <property type="entry name" value="WH-like_DNA-bd_sf"/>
</dbReference>
<dbReference type="GO" id="GO:0016514">
    <property type="term" value="C:SWI/SNF complex"/>
    <property type="evidence" value="ECO:0007669"/>
    <property type="project" value="TreeGrafter"/>
</dbReference>
<feature type="region of interest" description="Disordered" evidence="6">
    <location>
        <begin position="1"/>
        <end position="236"/>
    </location>
</feature>
<evidence type="ECO:0000256" key="5">
    <source>
        <dbReference type="SAM" id="Coils"/>
    </source>
</evidence>
<organism evidence="11">
    <name type="scientific">Blastobotrys adeninivorans</name>
    <name type="common">Yeast</name>
    <name type="synonym">Arxula adeninivorans</name>
    <dbReference type="NCBI Taxonomy" id="409370"/>
    <lineage>
        <taxon>Eukaryota</taxon>
        <taxon>Fungi</taxon>
        <taxon>Dikarya</taxon>
        <taxon>Ascomycota</taxon>
        <taxon>Saccharomycotina</taxon>
        <taxon>Dipodascomycetes</taxon>
        <taxon>Dipodascales</taxon>
        <taxon>Trichomonascaceae</taxon>
        <taxon>Blastobotrys</taxon>
    </lineage>
</organism>